<dbReference type="Proteomes" id="UP000054454">
    <property type="component" value="Unassembled WGS sequence"/>
</dbReference>
<evidence type="ECO:0000259" key="3">
    <source>
        <dbReference type="PROSITE" id="PS51704"/>
    </source>
</evidence>
<keyword evidence="2" id="KW-0040">ANK repeat</keyword>
<keyword evidence="5" id="KW-1185">Reference proteome</keyword>
<feature type="repeat" description="ANK" evidence="2">
    <location>
        <begin position="127"/>
        <end position="159"/>
    </location>
</feature>
<dbReference type="InterPro" id="IPR002110">
    <property type="entry name" value="Ankyrin_rpt"/>
</dbReference>
<organism evidence="4 5">
    <name type="scientific">Pneumocystis carinii (strain B80)</name>
    <name type="common">Rat pneumocystis pneumonia agent</name>
    <name type="synonym">Pneumocystis carinii f. sp. carinii</name>
    <dbReference type="NCBI Taxonomy" id="1408658"/>
    <lineage>
        <taxon>Eukaryota</taxon>
        <taxon>Fungi</taxon>
        <taxon>Dikarya</taxon>
        <taxon>Ascomycota</taxon>
        <taxon>Taphrinomycotina</taxon>
        <taxon>Pneumocystomycetes</taxon>
        <taxon>Pneumocystaceae</taxon>
        <taxon>Pneumocystis</taxon>
    </lineage>
</organism>
<dbReference type="InterPro" id="IPR051578">
    <property type="entry name" value="GDPD"/>
</dbReference>
<dbReference type="Pfam" id="PF12796">
    <property type="entry name" value="Ank_2"/>
    <property type="match status" value="1"/>
</dbReference>
<evidence type="ECO:0000256" key="2">
    <source>
        <dbReference type="PROSITE-ProRule" id="PRU00023"/>
    </source>
</evidence>
<dbReference type="VEuPathDB" id="FungiDB:T552_01475"/>
<feature type="domain" description="GP-PDE" evidence="3">
    <location>
        <begin position="536"/>
        <end position="864"/>
    </location>
</feature>
<protein>
    <recommendedName>
        <fullName evidence="3">GP-PDE domain-containing protein</fullName>
    </recommendedName>
</protein>
<dbReference type="EMBL" id="LFVZ01000006">
    <property type="protein sequence ID" value="KTW28846.1"/>
    <property type="molecule type" value="Genomic_DNA"/>
</dbReference>
<dbReference type="PROSITE" id="PS50297">
    <property type="entry name" value="ANK_REP_REGION"/>
    <property type="match status" value="2"/>
</dbReference>
<keyword evidence="1" id="KW-0378">Hydrolase</keyword>
<dbReference type="GeneID" id="28936260"/>
<dbReference type="PANTHER" id="PTHR22958">
    <property type="entry name" value="GLYCEROPHOSPHORYL DIESTER PHOSPHODIESTERASE"/>
    <property type="match status" value="1"/>
</dbReference>
<dbReference type="PROSITE" id="PS51704">
    <property type="entry name" value="GP_PDE"/>
    <property type="match status" value="1"/>
</dbReference>
<dbReference type="PROSITE" id="PS50088">
    <property type="entry name" value="ANK_REPEAT"/>
    <property type="match status" value="4"/>
</dbReference>
<evidence type="ECO:0000256" key="1">
    <source>
        <dbReference type="ARBA" id="ARBA00022801"/>
    </source>
</evidence>
<dbReference type="GO" id="GO:0047389">
    <property type="term" value="F:glycerophosphocholine phosphodiesterase activity"/>
    <property type="evidence" value="ECO:0007669"/>
    <property type="project" value="TreeGrafter"/>
</dbReference>
<dbReference type="GO" id="GO:0046475">
    <property type="term" value="P:glycerophospholipid catabolic process"/>
    <property type="evidence" value="ECO:0007669"/>
    <property type="project" value="TreeGrafter"/>
</dbReference>
<dbReference type="Gene3D" id="1.25.40.20">
    <property type="entry name" value="Ankyrin repeat-containing domain"/>
    <property type="match status" value="2"/>
</dbReference>
<reference evidence="5" key="1">
    <citation type="journal article" date="2016" name="Nat. Commun.">
        <title>Genome analysis of three Pneumocystis species reveals adaptation mechanisms to life exclusively in mammalian hosts.</title>
        <authorList>
            <person name="Ma L."/>
            <person name="Chen Z."/>
            <person name="Huang D.W."/>
            <person name="Kutty G."/>
            <person name="Ishihara M."/>
            <person name="Wang H."/>
            <person name="Abouelleil A."/>
            <person name="Bishop L."/>
            <person name="Davey E."/>
            <person name="Deng R."/>
            <person name="Deng X."/>
            <person name="Fan L."/>
            <person name="Fantoni G."/>
            <person name="Fitzgerald M."/>
            <person name="Gogineni E."/>
            <person name="Goldberg J.M."/>
            <person name="Handley G."/>
            <person name="Hu X."/>
            <person name="Huber C."/>
            <person name="Jiao X."/>
            <person name="Jones K."/>
            <person name="Levin J.Z."/>
            <person name="Liu Y."/>
            <person name="Macdonald P."/>
            <person name="Melnikov A."/>
            <person name="Raley C."/>
            <person name="Sassi M."/>
            <person name="Sherman B.T."/>
            <person name="Song X."/>
            <person name="Sykes S."/>
            <person name="Tran B."/>
            <person name="Walsh L."/>
            <person name="Xia Y."/>
            <person name="Yang J."/>
            <person name="Young S."/>
            <person name="Zeng Q."/>
            <person name="Zheng X."/>
            <person name="Stephens R."/>
            <person name="Nusbaum C."/>
            <person name="Birren B.W."/>
            <person name="Azadi P."/>
            <person name="Lempicki R.A."/>
            <person name="Cuomo C.A."/>
            <person name="Kovacs J.A."/>
        </authorList>
    </citation>
    <scope>NUCLEOTIDE SEQUENCE [LARGE SCALE GENOMIC DNA]</scope>
    <source>
        <strain evidence="5">B80</strain>
    </source>
</reference>
<dbReference type="Gene3D" id="3.20.20.190">
    <property type="entry name" value="Phosphatidylinositol (PI) phosphodiesterase"/>
    <property type="match status" value="1"/>
</dbReference>
<feature type="repeat" description="ANK" evidence="2">
    <location>
        <begin position="244"/>
        <end position="276"/>
    </location>
</feature>
<dbReference type="InterPro" id="IPR030395">
    <property type="entry name" value="GP_PDE_dom"/>
</dbReference>
<dbReference type="InterPro" id="IPR036770">
    <property type="entry name" value="Ankyrin_rpt-contain_sf"/>
</dbReference>
<feature type="repeat" description="ANK" evidence="2">
    <location>
        <begin position="206"/>
        <end position="228"/>
    </location>
</feature>
<dbReference type="Pfam" id="PF03009">
    <property type="entry name" value="GDPD"/>
    <property type="match status" value="1"/>
</dbReference>
<comment type="caution">
    <text evidence="4">The sequence shown here is derived from an EMBL/GenBank/DDBJ whole genome shotgun (WGS) entry which is preliminary data.</text>
</comment>
<dbReference type="OrthoDB" id="197419at2759"/>
<dbReference type="Pfam" id="PF25329">
    <property type="entry name" value="C2_GDE1"/>
    <property type="match status" value="1"/>
</dbReference>
<proteinExistence type="predicted"/>
<name>A0A0W4ZKF3_PNEC8</name>
<dbReference type="SMART" id="SM00248">
    <property type="entry name" value="ANK"/>
    <property type="match status" value="6"/>
</dbReference>
<dbReference type="InterPro" id="IPR057506">
    <property type="entry name" value="C2_GPCPD1"/>
</dbReference>
<dbReference type="AlphaFoldDB" id="A0A0W4ZKF3"/>
<accession>A0A0W4ZKF3</accession>
<feature type="repeat" description="ANK" evidence="2">
    <location>
        <begin position="173"/>
        <end position="205"/>
    </location>
</feature>
<dbReference type="InterPro" id="IPR017946">
    <property type="entry name" value="PLC-like_Pdiesterase_TIM-brl"/>
</dbReference>
<dbReference type="SUPFAM" id="SSF51695">
    <property type="entry name" value="PLC-like phosphodiesterases"/>
    <property type="match status" value="1"/>
</dbReference>
<evidence type="ECO:0000313" key="4">
    <source>
        <dbReference type="EMBL" id="KTW28846.1"/>
    </source>
</evidence>
<evidence type="ECO:0000313" key="5">
    <source>
        <dbReference type="Proteomes" id="UP000054454"/>
    </source>
</evidence>
<sequence>MYIGRCKLKALNNTNKNMSSLPYIDQLLYLIPTVTNLYIYTRDSNSCNSDTIDIEETESLEFLLSQFRPVHYKYLSGQDIYQRLPLHYAVQYGLLKTTRLILDYMVKWGQLDPEIDNLNNSKWKDSEGYTPLHWAILIRDIEILKTLQTINQKIDSLSYGKKIIYEEKIESDNTYSALALAAKLNYDEIVYQLLESGLDINHQNKEGETPLHIATRLNNIATVKILLNGTENQKQNTELRENLYGWTPLFIAAVEGYIEILQLLISANTKINDVDFSGWTALEHAVFRGHMNCVDLLSTPEVQEFVQKQALIHENPEDMENEHKFVIYDENDESQDEIEKNNSSVSLQKNNSAIKVASMKSFGHNYLKDELMVIVTLGSTDKKKKVKPVEIDDVSLIEAPISQQDIPFSLIIKARNAEGGNTIIDFPAHYCIETEPIIFNTTNYEKMELLFDIVPTYNENRNVPIGRAVAILSTIKTNLGKTKESLDGELKIPILKADTLSVIGSINFEFRVITPFKHPNISTENNSTYWKSLIKTRVIGHRGLGENRASKKSLQLGENTLQSFISAANLGASYVEFDVQLTKDCIPIIYHDFLVSETGIDAPVHNLTLQQFLALSETKNKTVPPAFLNGSISPLSSKLRLDFMKRSKSHYFSNFKDHNELYERIKYTRDFKIKGYKGNARGQSIQGPFMTLEEAFKRIPSHVGFNIECKYPMLFEAEKEEMDNIAIELNKWVDTVLRIVYDHKKDRDIIFSSFHPEICLLLSYKQPSIPIMFLTDANISNRDIRCASLQEAIRFATKWNLLGIVCNSGPLVLCPRLIQVVKDSGLVCVTYGSDNNVTENVKLQIQAGLDAVIVDSVLEIRKGLTVKDDNL</sequence>
<dbReference type="RefSeq" id="XP_018226213.1">
    <property type="nucleotide sequence ID" value="XM_018370057.1"/>
</dbReference>
<gene>
    <name evidence="4" type="ORF">T552_01475</name>
</gene>
<dbReference type="SUPFAM" id="SSF48403">
    <property type="entry name" value="Ankyrin repeat"/>
    <property type="match status" value="1"/>
</dbReference>
<dbReference type="PANTHER" id="PTHR22958:SF1">
    <property type="entry name" value="GLYCEROPHOSPHOCHOLINE PHOSPHODIESTERASE GPCPD1"/>
    <property type="match status" value="1"/>
</dbReference>